<reference evidence="2 3" key="1">
    <citation type="journal article" date="2017" name="Mol. Biol. Evol.">
        <title>The 4-celled Tetrabaena socialis nuclear genome reveals the essential components for genetic control of cell number at the origin of multicellularity in the volvocine lineage.</title>
        <authorList>
            <person name="Featherston J."/>
            <person name="Arakaki Y."/>
            <person name="Hanschen E.R."/>
            <person name="Ferris P.J."/>
            <person name="Michod R.E."/>
            <person name="Olson B.J.S.C."/>
            <person name="Nozaki H."/>
            <person name="Durand P.M."/>
        </authorList>
    </citation>
    <scope>NUCLEOTIDE SEQUENCE [LARGE SCALE GENOMIC DNA]</scope>
    <source>
        <strain evidence="2 3">NIES-571</strain>
    </source>
</reference>
<keyword evidence="3" id="KW-1185">Reference proteome</keyword>
<evidence type="ECO:0000313" key="2">
    <source>
        <dbReference type="EMBL" id="PNH06590.1"/>
    </source>
</evidence>
<feature type="region of interest" description="Disordered" evidence="1">
    <location>
        <begin position="323"/>
        <end position="343"/>
    </location>
</feature>
<organism evidence="2 3">
    <name type="scientific">Tetrabaena socialis</name>
    <dbReference type="NCBI Taxonomy" id="47790"/>
    <lineage>
        <taxon>Eukaryota</taxon>
        <taxon>Viridiplantae</taxon>
        <taxon>Chlorophyta</taxon>
        <taxon>core chlorophytes</taxon>
        <taxon>Chlorophyceae</taxon>
        <taxon>CS clade</taxon>
        <taxon>Chlamydomonadales</taxon>
        <taxon>Tetrabaenaceae</taxon>
        <taxon>Tetrabaena</taxon>
    </lineage>
</organism>
<dbReference type="EMBL" id="PGGS01000226">
    <property type="protein sequence ID" value="PNH06590.1"/>
    <property type="molecule type" value="Genomic_DNA"/>
</dbReference>
<sequence>MTQPLPSRQLVPPPQQDTGPAPPCTEVEIVDGTGGLPLAAPAPVLPRMRPVFAPPPSDRQHSTPAHRQPLAPVIPTHAAEKARAVAVMARRLALAEPLPQPQRAPLMTGPGTAATAPGGVLPPHRAASAPGSPAAFTGMRVASTAAAPERVAGLRAPLGWELSVSCYGARSRHAERLMSWMPVCVLPGDGSMGTAVLTAEQLLLSLVTEAEPYWYSGAFAPPANPASTSRSSGGDGDAVALPTELAAAVAAAARNATDVPITASSLQAGLQRVSLDRVGAREPSAAQQGLLMRLMRQGHMRSVDPEVFYALCPEALQASLAAAAENGGGGQSSTAATDLPPPLDAAADAPQLGLLLHHVLAVQQLEVAAENALEAKSAEAAAALGLPPPITRRQRGTVQSLMRRAARGVEADSGSWLRSIFRGAVPERRLQRLVSELVGDEYFGSASDSYELEMYLRRQAGQKSRGPPVPPMDALLGMLSREGAAEVIKRLQGQVNKLPPRED</sequence>
<gene>
    <name evidence="2" type="ORF">TSOC_007054</name>
</gene>
<name>A0A2J8A252_9CHLO</name>
<evidence type="ECO:0000256" key="1">
    <source>
        <dbReference type="SAM" id="MobiDB-lite"/>
    </source>
</evidence>
<dbReference type="OrthoDB" id="551384at2759"/>
<comment type="caution">
    <text evidence="2">The sequence shown here is derived from an EMBL/GenBank/DDBJ whole genome shotgun (WGS) entry which is preliminary data.</text>
</comment>
<proteinExistence type="predicted"/>
<feature type="compositionally biased region" description="Low complexity" evidence="1">
    <location>
        <begin position="36"/>
        <end position="51"/>
    </location>
</feature>
<feature type="compositionally biased region" description="Pro residues" evidence="1">
    <location>
        <begin position="11"/>
        <end position="23"/>
    </location>
</feature>
<evidence type="ECO:0000313" key="3">
    <source>
        <dbReference type="Proteomes" id="UP000236333"/>
    </source>
</evidence>
<dbReference type="Proteomes" id="UP000236333">
    <property type="component" value="Unassembled WGS sequence"/>
</dbReference>
<dbReference type="AlphaFoldDB" id="A0A2J8A252"/>
<feature type="region of interest" description="Disordered" evidence="1">
    <location>
        <begin position="1"/>
        <end position="70"/>
    </location>
</feature>
<accession>A0A2J8A252</accession>
<protein>
    <submittedName>
        <fullName evidence="2">Uncharacterized protein</fullName>
    </submittedName>
</protein>